<feature type="transmembrane region" description="Helical" evidence="1">
    <location>
        <begin position="94"/>
        <end position="121"/>
    </location>
</feature>
<feature type="transmembrane region" description="Helical" evidence="1">
    <location>
        <begin position="51"/>
        <end position="73"/>
    </location>
</feature>
<proteinExistence type="predicted"/>
<dbReference type="InterPro" id="IPR021205">
    <property type="entry name" value="Lanti_perm_SpaE/MutE/EpiE-like"/>
</dbReference>
<dbReference type="STRING" id="1811193.A0O21_08965"/>
<keyword evidence="1" id="KW-1133">Transmembrane helix</keyword>
<organism evidence="2 3">
    <name type="scientific">Streptococcus pantholopis</name>
    <dbReference type="NCBI Taxonomy" id="1811193"/>
    <lineage>
        <taxon>Bacteria</taxon>
        <taxon>Bacillati</taxon>
        <taxon>Bacillota</taxon>
        <taxon>Bacilli</taxon>
        <taxon>Lactobacillales</taxon>
        <taxon>Streptococcaceae</taxon>
        <taxon>Streptococcus</taxon>
    </lineage>
</organism>
<evidence type="ECO:0000313" key="2">
    <source>
        <dbReference type="EMBL" id="AND80120.1"/>
    </source>
</evidence>
<gene>
    <name evidence="2" type="ORF">A0O21_08965</name>
</gene>
<dbReference type="AlphaFoldDB" id="A0A172Q9J4"/>
<evidence type="ECO:0000313" key="3">
    <source>
        <dbReference type="Proteomes" id="UP000077317"/>
    </source>
</evidence>
<dbReference type="KEGG" id="spat:A0O21_08965"/>
<reference evidence="2 3" key="1">
    <citation type="journal article" date="2016" name="Int. J. Syst. Evol. Microbiol.">
        <title>Streptococcuspantholopis sp. nov., isolated from faeces of the Tibetan antelope (Pantholops hodgsonii).</title>
        <authorList>
            <person name="Bai X."/>
            <person name="Xiong Y."/>
            <person name="Lu S."/>
            <person name="Jin D."/>
            <person name="Lai X."/>
            <person name="Yang J."/>
            <person name="Niu L."/>
            <person name="Hu S."/>
            <person name="Meng X."/>
            <person name="Pu J."/>
            <person name="Ye C."/>
            <person name="Xu J."/>
        </authorList>
    </citation>
    <scope>NUCLEOTIDE SEQUENCE [LARGE SCALE GENOMIC DNA]</scope>
    <source>
        <strain evidence="2 3">TA 26</strain>
    </source>
</reference>
<keyword evidence="1" id="KW-0472">Membrane</keyword>
<keyword evidence="1" id="KW-0812">Transmembrane</keyword>
<feature type="transmembrane region" description="Helical" evidence="1">
    <location>
        <begin position="225"/>
        <end position="248"/>
    </location>
</feature>
<sequence length="254" mass="28363">MKGVQSELLKYRRTFIKKLAVLLPLLFVLQAVPSIWLMPKDVVRGWEHVDTMVFNIWTTAFLPLGIALFTYLADLQERKSGGYRSLRAHAYFPANIWVSKVIVIALMTLIAAAILFAATILSGLITVTDGKWAIPWATILLASLFAWVTSLAIIPIQLWVATRQGLFASMGLGFFGFIAGVFIADKAYWFVFPWSWAPRMMCPLLQLNPNGVMLEAGDPLLDTSVLPLGLVLSIAAFVIFTGITALWFQRRELK</sequence>
<dbReference type="Pfam" id="PF12730">
    <property type="entry name" value="ABC2_membrane_4"/>
    <property type="match status" value="1"/>
</dbReference>
<dbReference type="EMBL" id="CP014699">
    <property type="protein sequence ID" value="AND80120.1"/>
    <property type="molecule type" value="Genomic_DNA"/>
</dbReference>
<reference evidence="3" key="2">
    <citation type="submission" date="2016-03" db="EMBL/GenBank/DDBJ databases">
        <title>Streptococcus antelopensis sp. nov., isolated from the feces of the Tibetan antelope (Pantholops hodgsonii) in Hoh Xil National Nature Reserve, Qinghai, China.</title>
        <authorList>
            <person name="Bai X."/>
        </authorList>
    </citation>
    <scope>NUCLEOTIDE SEQUENCE [LARGE SCALE GENOMIC DNA]</scope>
    <source>
        <strain evidence="3">TA 26</strain>
    </source>
</reference>
<evidence type="ECO:0000256" key="1">
    <source>
        <dbReference type="SAM" id="Phobius"/>
    </source>
</evidence>
<dbReference type="CDD" id="cd21807">
    <property type="entry name" value="ABC-2_lan_permease_MutE_EpiE-like"/>
    <property type="match status" value="1"/>
</dbReference>
<dbReference type="OrthoDB" id="9776525at2"/>
<dbReference type="Proteomes" id="UP000077317">
    <property type="component" value="Chromosome"/>
</dbReference>
<protein>
    <submittedName>
        <fullName evidence="2">Multidrug ABC transporter permease</fullName>
    </submittedName>
</protein>
<feature type="transmembrane region" description="Helical" evidence="1">
    <location>
        <begin position="21"/>
        <end position="39"/>
    </location>
</feature>
<feature type="transmembrane region" description="Helical" evidence="1">
    <location>
        <begin position="166"/>
        <end position="191"/>
    </location>
</feature>
<feature type="transmembrane region" description="Helical" evidence="1">
    <location>
        <begin position="133"/>
        <end position="154"/>
    </location>
</feature>
<dbReference type="NCBIfam" id="TIGR03732">
    <property type="entry name" value="lanti_perm_MutE"/>
    <property type="match status" value="1"/>
</dbReference>
<name>A0A172Q9J4_9STRE</name>
<keyword evidence="3" id="KW-1185">Reference proteome</keyword>
<dbReference type="RefSeq" id="WP_067064425.1">
    <property type="nucleotide sequence ID" value="NZ_CP014699.1"/>
</dbReference>
<accession>A0A172Q9J4</accession>